<proteinExistence type="predicted"/>
<sequence>MTLNGFWSYVHADDEAEGGRIAQLARDIVSQFEMMTGETVELFLDRDSLEWGARWQDRIEGALATVAFFVPVLTPRYFASVACRNELNSFARTATDLGVRELLLPLLYAEVPGADADEPDDELVALARSFQWVDWRDHRFANRDDGVYRRAVYSLAERLAAANRDAEMPGTAQTALDLADREGEEGLLEVMATFEDAVPHIAEVTGAINEEIVKIGEITQIMGGRMNAPGPGTNTFAFRLRITRELAAELKAPADRVGELGEEFARTLHDMDRGVRVIVMRAPQEPEHRKEFLSFFGNIRGLADAAETGLGALMQMGESAAHLEDMSREIRPVIREMRRGLTLVAEGREVIRQWTALIDSTEMPDVEPAEAGEESTEEPAA</sequence>
<reference evidence="3 4" key="1">
    <citation type="journal article" date="2008" name="Int. J. Syst. Evol. Microbiol.">
        <title>Leifsonia pindariensis sp. nov., isolated from the Pindari glacier of the Indian Himalayas, and emended description of the genus Leifsonia.</title>
        <authorList>
            <person name="Reddy G.S."/>
            <person name="Prabagaran S.R."/>
            <person name="Shivaji S."/>
        </authorList>
    </citation>
    <scope>NUCLEOTIDE SEQUENCE [LARGE SCALE GENOMIC DNA]</scope>
    <source>
        <strain evidence="3 4">PON 10</strain>
    </source>
</reference>
<dbReference type="InterPro" id="IPR035897">
    <property type="entry name" value="Toll_tir_struct_dom_sf"/>
</dbReference>
<dbReference type="Pfam" id="PF13676">
    <property type="entry name" value="TIR_2"/>
    <property type="match status" value="1"/>
</dbReference>
<dbReference type="SUPFAM" id="SSF52200">
    <property type="entry name" value="Toll/Interleukin receptor TIR domain"/>
    <property type="match status" value="1"/>
</dbReference>
<evidence type="ECO:0000313" key="4">
    <source>
        <dbReference type="Proteomes" id="UP000237755"/>
    </source>
</evidence>
<name>A0ABX5AS19_9MICO</name>
<dbReference type="Gene3D" id="3.40.50.10140">
    <property type="entry name" value="Toll/interleukin-1 receptor homology (TIR) domain"/>
    <property type="match status" value="1"/>
</dbReference>
<dbReference type="EMBL" id="MPZN01000074">
    <property type="protein sequence ID" value="PPL14953.1"/>
    <property type="molecule type" value="Genomic_DNA"/>
</dbReference>
<organism evidence="3 4">
    <name type="scientific">Microterricola pindariensis</name>
    <dbReference type="NCBI Taxonomy" id="478010"/>
    <lineage>
        <taxon>Bacteria</taxon>
        <taxon>Bacillati</taxon>
        <taxon>Actinomycetota</taxon>
        <taxon>Actinomycetes</taxon>
        <taxon>Micrococcales</taxon>
        <taxon>Microbacteriaceae</taxon>
        <taxon>Microterricola</taxon>
    </lineage>
</organism>
<dbReference type="InterPro" id="IPR000157">
    <property type="entry name" value="TIR_dom"/>
</dbReference>
<accession>A0ABX5AS19</accession>
<dbReference type="SMART" id="SM00255">
    <property type="entry name" value="TIR"/>
    <property type="match status" value="1"/>
</dbReference>
<dbReference type="Proteomes" id="UP000237755">
    <property type="component" value="Unassembled WGS sequence"/>
</dbReference>
<protein>
    <recommendedName>
        <fullName evidence="2">TIR domain-containing protein</fullName>
    </recommendedName>
</protein>
<dbReference type="RefSeq" id="WP_104477204.1">
    <property type="nucleotide sequence ID" value="NZ_MPZN01000074.1"/>
</dbReference>
<comment type="caution">
    <text evidence="3">The sequence shown here is derived from an EMBL/GenBank/DDBJ whole genome shotgun (WGS) entry which is preliminary data.</text>
</comment>
<feature type="domain" description="TIR" evidence="2">
    <location>
        <begin position="2"/>
        <end position="158"/>
    </location>
</feature>
<evidence type="ECO:0000313" key="3">
    <source>
        <dbReference type="EMBL" id="PPL14953.1"/>
    </source>
</evidence>
<evidence type="ECO:0000256" key="1">
    <source>
        <dbReference type="SAM" id="MobiDB-lite"/>
    </source>
</evidence>
<gene>
    <name evidence="3" type="ORF">GY24_15185</name>
</gene>
<evidence type="ECO:0000259" key="2">
    <source>
        <dbReference type="SMART" id="SM00255"/>
    </source>
</evidence>
<feature type="compositionally biased region" description="Acidic residues" evidence="1">
    <location>
        <begin position="362"/>
        <end position="381"/>
    </location>
</feature>
<feature type="region of interest" description="Disordered" evidence="1">
    <location>
        <begin position="361"/>
        <end position="381"/>
    </location>
</feature>
<keyword evidence="4" id="KW-1185">Reference proteome</keyword>